<dbReference type="PANTHER" id="PTHR14074">
    <property type="entry name" value="HELICASE WITH DEATH DOMAIN-RELATED"/>
    <property type="match status" value="1"/>
</dbReference>
<accession>A0AAN8VXS7</accession>
<organism evidence="1 2">
    <name type="scientific">Dillenia turbinata</name>
    <dbReference type="NCBI Taxonomy" id="194707"/>
    <lineage>
        <taxon>Eukaryota</taxon>
        <taxon>Viridiplantae</taxon>
        <taxon>Streptophyta</taxon>
        <taxon>Embryophyta</taxon>
        <taxon>Tracheophyta</taxon>
        <taxon>Spermatophyta</taxon>
        <taxon>Magnoliopsida</taxon>
        <taxon>eudicotyledons</taxon>
        <taxon>Gunneridae</taxon>
        <taxon>Pentapetalae</taxon>
        <taxon>Dilleniales</taxon>
        <taxon>Dilleniaceae</taxon>
        <taxon>Dillenia</taxon>
    </lineage>
</organism>
<dbReference type="EMBL" id="JBAMMX010000004">
    <property type="protein sequence ID" value="KAK6942249.1"/>
    <property type="molecule type" value="Genomic_DNA"/>
</dbReference>
<dbReference type="AlphaFoldDB" id="A0AAN8VXS7"/>
<name>A0AAN8VXS7_9MAGN</name>
<dbReference type="GO" id="GO:0005737">
    <property type="term" value="C:cytoplasm"/>
    <property type="evidence" value="ECO:0007669"/>
    <property type="project" value="TreeGrafter"/>
</dbReference>
<dbReference type="PANTHER" id="PTHR14074:SF16">
    <property type="entry name" value="ANTIVIRAL INNATE IMMUNE RESPONSE RECEPTOR RIG-I"/>
    <property type="match status" value="1"/>
</dbReference>
<evidence type="ECO:0000313" key="1">
    <source>
        <dbReference type="EMBL" id="KAK6942249.1"/>
    </source>
</evidence>
<comment type="caution">
    <text evidence="1">The sequence shown here is derived from an EMBL/GenBank/DDBJ whole genome shotgun (WGS) entry which is preliminary data.</text>
</comment>
<keyword evidence="2" id="KW-1185">Reference proteome</keyword>
<dbReference type="InterPro" id="IPR027417">
    <property type="entry name" value="P-loop_NTPase"/>
</dbReference>
<sequence length="102" mass="11434">MTPAVLLRTLSHCFIKMEIIALMIFDECHHAQIQKNHPYAQIMKVFYNSGGTIRPRIFGMTASPVVGKGASYQEKLPKCINSLETLLDAKVGREATRASDKR</sequence>
<reference evidence="1 2" key="1">
    <citation type="submission" date="2023-12" db="EMBL/GenBank/DDBJ databases">
        <title>A high-quality genome assembly for Dillenia turbinata (Dilleniales).</title>
        <authorList>
            <person name="Chanderbali A."/>
        </authorList>
    </citation>
    <scope>NUCLEOTIDE SEQUENCE [LARGE SCALE GENOMIC DNA]</scope>
    <source>
        <strain evidence="1">LSX21</strain>
        <tissue evidence="1">Leaf</tissue>
    </source>
</reference>
<evidence type="ECO:0000313" key="2">
    <source>
        <dbReference type="Proteomes" id="UP001370490"/>
    </source>
</evidence>
<proteinExistence type="predicted"/>
<dbReference type="SUPFAM" id="SSF52540">
    <property type="entry name" value="P-loop containing nucleoside triphosphate hydrolases"/>
    <property type="match status" value="1"/>
</dbReference>
<dbReference type="Gene3D" id="3.40.50.300">
    <property type="entry name" value="P-loop containing nucleotide triphosphate hydrolases"/>
    <property type="match status" value="1"/>
</dbReference>
<dbReference type="InterPro" id="IPR051363">
    <property type="entry name" value="RLR_Helicase"/>
</dbReference>
<gene>
    <name evidence="1" type="ORF">RJ641_027626</name>
</gene>
<dbReference type="Proteomes" id="UP001370490">
    <property type="component" value="Unassembled WGS sequence"/>
</dbReference>
<protein>
    <recommendedName>
        <fullName evidence="3">Helicase ATP-binding domain-containing protein</fullName>
    </recommendedName>
</protein>
<evidence type="ECO:0008006" key="3">
    <source>
        <dbReference type="Google" id="ProtNLM"/>
    </source>
</evidence>